<proteinExistence type="inferred from homology"/>
<evidence type="ECO:0000313" key="10">
    <source>
        <dbReference type="Proteomes" id="UP000596977"/>
    </source>
</evidence>
<dbReference type="PANTHER" id="PTHR34979">
    <property type="entry name" value="INNER MEMBRANE PROTEIN YGAZ"/>
    <property type="match status" value="1"/>
</dbReference>
<organism evidence="9 10">
    <name type="scientific">Pelagibacterium lentulum</name>
    <dbReference type="NCBI Taxonomy" id="2029865"/>
    <lineage>
        <taxon>Bacteria</taxon>
        <taxon>Pseudomonadati</taxon>
        <taxon>Pseudomonadota</taxon>
        <taxon>Alphaproteobacteria</taxon>
        <taxon>Hyphomicrobiales</taxon>
        <taxon>Devosiaceae</taxon>
        <taxon>Pelagibacterium</taxon>
    </lineage>
</organism>
<dbReference type="AlphaFoldDB" id="A0A916RBL7"/>
<protein>
    <submittedName>
        <fullName evidence="9">Branched-chain amino acid ABC transporter permease</fullName>
    </submittedName>
</protein>
<keyword evidence="10" id="KW-1185">Reference proteome</keyword>
<gene>
    <name evidence="9" type="ORF">GCM10011499_12850</name>
</gene>
<feature type="transmembrane region" description="Helical" evidence="8">
    <location>
        <begin position="189"/>
        <end position="209"/>
    </location>
</feature>
<evidence type="ECO:0000256" key="7">
    <source>
        <dbReference type="ARBA" id="ARBA00023136"/>
    </source>
</evidence>
<keyword evidence="5 8" id="KW-0812">Transmembrane</keyword>
<evidence type="ECO:0000256" key="3">
    <source>
        <dbReference type="ARBA" id="ARBA00022448"/>
    </source>
</evidence>
<dbReference type="PANTHER" id="PTHR34979:SF1">
    <property type="entry name" value="INNER MEMBRANE PROTEIN YGAZ"/>
    <property type="match status" value="1"/>
</dbReference>
<keyword evidence="6 8" id="KW-1133">Transmembrane helix</keyword>
<evidence type="ECO:0000256" key="1">
    <source>
        <dbReference type="ARBA" id="ARBA00004651"/>
    </source>
</evidence>
<name>A0A916RBL7_9HYPH</name>
<dbReference type="GO" id="GO:0005886">
    <property type="term" value="C:plasma membrane"/>
    <property type="evidence" value="ECO:0007669"/>
    <property type="project" value="UniProtKB-SubCell"/>
</dbReference>
<dbReference type="InterPro" id="IPR011606">
    <property type="entry name" value="Brnchd-chn_aa_trnsp_permease"/>
</dbReference>
<keyword evidence="7 8" id="KW-0472">Membrane</keyword>
<dbReference type="Pfam" id="PF03591">
    <property type="entry name" value="AzlC"/>
    <property type="match status" value="1"/>
</dbReference>
<evidence type="ECO:0000256" key="4">
    <source>
        <dbReference type="ARBA" id="ARBA00022475"/>
    </source>
</evidence>
<evidence type="ECO:0000256" key="5">
    <source>
        <dbReference type="ARBA" id="ARBA00022692"/>
    </source>
</evidence>
<evidence type="ECO:0000313" key="9">
    <source>
        <dbReference type="EMBL" id="GGA44613.1"/>
    </source>
</evidence>
<feature type="transmembrane region" description="Helical" evidence="8">
    <location>
        <begin position="164"/>
        <end position="182"/>
    </location>
</feature>
<keyword evidence="3" id="KW-0813">Transport</keyword>
<feature type="transmembrane region" description="Helical" evidence="8">
    <location>
        <begin position="130"/>
        <end position="152"/>
    </location>
</feature>
<reference evidence="9 10" key="1">
    <citation type="journal article" date="2014" name="Int. J. Syst. Evol. Microbiol.">
        <title>Complete genome sequence of Corynebacterium casei LMG S-19264T (=DSM 44701T), isolated from a smear-ripened cheese.</title>
        <authorList>
            <consortium name="US DOE Joint Genome Institute (JGI-PGF)"/>
            <person name="Walter F."/>
            <person name="Albersmeier A."/>
            <person name="Kalinowski J."/>
            <person name="Ruckert C."/>
        </authorList>
    </citation>
    <scope>NUCLEOTIDE SEQUENCE [LARGE SCALE GENOMIC DNA]</scope>
    <source>
        <strain evidence="9 10">CGMCC 1.15896</strain>
    </source>
</reference>
<dbReference type="Proteomes" id="UP000596977">
    <property type="component" value="Unassembled WGS sequence"/>
</dbReference>
<evidence type="ECO:0000256" key="8">
    <source>
        <dbReference type="SAM" id="Phobius"/>
    </source>
</evidence>
<accession>A0A916RBL7</accession>
<dbReference type="GO" id="GO:1903785">
    <property type="term" value="P:L-valine transmembrane transport"/>
    <property type="evidence" value="ECO:0007669"/>
    <property type="project" value="TreeGrafter"/>
</dbReference>
<evidence type="ECO:0000256" key="6">
    <source>
        <dbReference type="ARBA" id="ARBA00022989"/>
    </source>
</evidence>
<comment type="similarity">
    <text evidence="2">Belongs to the AzlC family.</text>
</comment>
<comment type="caution">
    <text evidence="9">The sequence shown here is derived from an EMBL/GenBank/DDBJ whole genome shotgun (WGS) entry which is preliminary data.</text>
</comment>
<evidence type="ECO:0000256" key="2">
    <source>
        <dbReference type="ARBA" id="ARBA00010735"/>
    </source>
</evidence>
<sequence>MTVTLTGKGVLAGMRRLATIALLVFPFGFGYGAAAINAGMTPIEAIAMSALVFAGASQFAVLDIWVQPLPLLSLALITLVVNARHIIFGAALAPDINTLPRRKRILAGLFLSDANFADMQIARRNGDRDLGILVGGGLVMWIFWVIGTAAGALAGGATEDLSKFGLDMVMAAFFMTVMIGGLRSGTPALPLIVGAIVAIVTLSFLPVGWNVLAGAFAGGIAGVLRRG</sequence>
<comment type="subcellular location">
    <subcellularLocation>
        <location evidence="1">Cell membrane</location>
        <topology evidence="1">Multi-pass membrane protein</topology>
    </subcellularLocation>
</comment>
<feature type="transmembrane region" description="Helical" evidence="8">
    <location>
        <begin position="20"/>
        <end position="38"/>
    </location>
</feature>
<dbReference type="OrthoDB" id="9803444at2"/>
<keyword evidence="4" id="KW-1003">Cell membrane</keyword>
<dbReference type="RefSeq" id="WP_127072777.1">
    <property type="nucleotide sequence ID" value="NZ_BMKB01000002.1"/>
</dbReference>
<dbReference type="EMBL" id="BMKB01000002">
    <property type="protein sequence ID" value="GGA44613.1"/>
    <property type="molecule type" value="Genomic_DNA"/>
</dbReference>